<dbReference type="AlphaFoldDB" id="A0A0E9UIA3"/>
<protein>
    <submittedName>
        <fullName evidence="2">Uncharacterized protein</fullName>
    </submittedName>
</protein>
<name>A0A0E9UIA3_ANGAN</name>
<evidence type="ECO:0000313" key="2">
    <source>
        <dbReference type="EMBL" id="JAH65476.1"/>
    </source>
</evidence>
<proteinExistence type="predicted"/>
<evidence type="ECO:0000256" key="1">
    <source>
        <dbReference type="SAM" id="MobiDB-lite"/>
    </source>
</evidence>
<reference evidence="2" key="2">
    <citation type="journal article" date="2015" name="Fish Shellfish Immunol.">
        <title>Early steps in the European eel (Anguilla anguilla)-Vibrio vulnificus interaction in the gills: Role of the RtxA13 toxin.</title>
        <authorList>
            <person name="Callol A."/>
            <person name="Pajuelo D."/>
            <person name="Ebbesson L."/>
            <person name="Teles M."/>
            <person name="MacKenzie S."/>
            <person name="Amaro C."/>
        </authorList>
    </citation>
    <scope>NUCLEOTIDE SEQUENCE</scope>
</reference>
<dbReference type="EMBL" id="GBXM01043101">
    <property type="protein sequence ID" value="JAH65476.1"/>
    <property type="molecule type" value="Transcribed_RNA"/>
</dbReference>
<reference evidence="2" key="1">
    <citation type="submission" date="2014-11" db="EMBL/GenBank/DDBJ databases">
        <authorList>
            <person name="Amaro Gonzalez C."/>
        </authorList>
    </citation>
    <scope>NUCLEOTIDE SEQUENCE</scope>
</reference>
<dbReference type="EMBL" id="GBXM01027247">
    <property type="protein sequence ID" value="JAH81330.1"/>
    <property type="molecule type" value="Transcribed_RNA"/>
</dbReference>
<organism evidence="2">
    <name type="scientific">Anguilla anguilla</name>
    <name type="common">European freshwater eel</name>
    <name type="synonym">Muraena anguilla</name>
    <dbReference type="NCBI Taxonomy" id="7936"/>
    <lineage>
        <taxon>Eukaryota</taxon>
        <taxon>Metazoa</taxon>
        <taxon>Chordata</taxon>
        <taxon>Craniata</taxon>
        <taxon>Vertebrata</taxon>
        <taxon>Euteleostomi</taxon>
        <taxon>Actinopterygii</taxon>
        <taxon>Neopterygii</taxon>
        <taxon>Teleostei</taxon>
        <taxon>Anguilliformes</taxon>
        <taxon>Anguillidae</taxon>
        <taxon>Anguilla</taxon>
    </lineage>
</organism>
<feature type="compositionally biased region" description="Basic and acidic residues" evidence="1">
    <location>
        <begin position="1"/>
        <end position="18"/>
    </location>
</feature>
<sequence length="24" mass="2690">MRKGEREIGKRAKDKERGFGAGGR</sequence>
<feature type="region of interest" description="Disordered" evidence="1">
    <location>
        <begin position="1"/>
        <end position="24"/>
    </location>
</feature>
<accession>A0A0E9UIA3</accession>